<keyword evidence="5" id="KW-1185">Reference proteome</keyword>
<reference evidence="4 5" key="1">
    <citation type="submission" date="2024-04" db="EMBL/GenBank/DDBJ databases">
        <title>Tritrichomonas musculus Genome.</title>
        <authorList>
            <person name="Alves-Ferreira E."/>
            <person name="Grigg M."/>
            <person name="Lorenzi H."/>
            <person name="Galac M."/>
        </authorList>
    </citation>
    <scope>NUCLEOTIDE SEQUENCE [LARGE SCALE GENOMIC DNA]</scope>
    <source>
        <strain evidence="4 5">EAF2021</strain>
    </source>
</reference>
<keyword evidence="2" id="KW-0472">Membrane</keyword>
<evidence type="ECO:0000313" key="4">
    <source>
        <dbReference type="EMBL" id="KAK8881486.1"/>
    </source>
</evidence>
<keyword evidence="2" id="KW-1133">Transmembrane helix</keyword>
<dbReference type="Gene3D" id="3.40.50.300">
    <property type="entry name" value="P-loop containing nucleotide triphosphate hydrolases"/>
    <property type="match status" value="1"/>
</dbReference>
<evidence type="ECO:0000256" key="1">
    <source>
        <dbReference type="SAM" id="Coils"/>
    </source>
</evidence>
<accession>A0ABR2JRH6</accession>
<dbReference type="Gene3D" id="1.10.510.10">
    <property type="entry name" value="Transferase(Phosphotransferase) domain 1"/>
    <property type="match status" value="1"/>
</dbReference>
<dbReference type="Proteomes" id="UP001470230">
    <property type="component" value="Unassembled WGS sequence"/>
</dbReference>
<evidence type="ECO:0000313" key="5">
    <source>
        <dbReference type="Proteomes" id="UP001470230"/>
    </source>
</evidence>
<feature type="coiled-coil region" evidence="1">
    <location>
        <begin position="657"/>
        <end position="684"/>
    </location>
</feature>
<evidence type="ECO:0000256" key="2">
    <source>
        <dbReference type="SAM" id="Phobius"/>
    </source>
</evidence>
<gene>
    <name evidence="4" type="ORF">M9Y10_004222</name>
</gene>
<dbReference type="InterPro" id="IPR000719">
    <property type="entry name" value="Prot_kinase_dom"/>
</dbReference>
<sequence length="1026" mass="117267">MTYDISVVTNSQNLVKEVDDQYRIKEDSLLSFISNSIIDPTYFIEINCKSPFNDAHFYKIRVKYDPLDADHRYQLVFSSAPISTHEFSIIIRKGPLISSEEKTIEYLTYEISNYKKLNHQNDTFIPLGFKIKENQYMILFQTKQDQITSLIPIFNRVTLEQRLLILNQLTSILIDAHKNDVFGFCLNPFNIFYDKYSKRISLFGFFGNSNILSSNFELTNIDWSSLLAPELLSGDNFPTIQSDIYQLSILFGTILGSEMEKWENGTFDSIYKFVEEQLYIELRKKISNNPNDRGNLNDLYEKIRNCCQSSIRDPNMQTLKLIKNNLPGLHLDQIEGMDLVIFLGNTQVGKSATINALRGLKFINEKGRIKQTNTIEDEAQMGNKTGLSCTLLPVVYVDQQNNIAYLDTRGFNDVRNQPPSFEVASSFLIEIAIRTAKNVRIVVLEKFEKLRSGLAEFNQIGQALQKVIKEQNSYVNCYFLFNRYTVSTMEEAQEFFSLNEQEKTHKILSEILENANNMIEQDTDISNYKYLTLLYENLSVYHFGYIDLCNNDSINTVLLSIKNDSLNVNKNDLRFTGFNKERLKFNDIFIPRLLSINYIMKYLFKLPDSQSLDEKVLSLNEQIKAHSKNIQSLQSINDTDIHEVLEPLKQLYQETSKEEMQILLDLLEKAKKVLNDEMEKHENFMSTKEIIFDENWKCEGSDYKCTVKYTGNIPWEEDKITQNNPEYTKVSQKVGNPHTTEYKIEFENTSPPSRDSQIMSYLSYGIEGGFTAGTYIAGYGLSAAFFTGLAGVFVMGVAPLSITAALLSAPLMIAKGSLVAGAVAAVGAPALATTAGVVDAMNLPKKVISGNVRLYAMKKDIPSRQIELVDINGHIENIRNRITQINNDIINLDKRNAEEILSQINDKKKIVQSTLQKIIEVKNAIQCIMDFLVNNIDDISLYVEISTRLSGPGQNADQELFNNIARYGRILLNWIQNNERSIPDFLWEDNAINSQVSALICDVNQLKKDLETQELFGVYDLNPFKQ</sequence>
<keyword evidence="1" id="KW-0175">Coiled coil</keyword>
<protein>
    <recommendedName>
        <fullName evidence="3">Protein kinase domain-containing protein</fullName>
    </recommendedName>
</protein>
<keyword evidence="2" id="KW-0812">Transmembrane</keyword>
<comment type="caution">
    <text evidence="4">The sequence shown here is derived from an EMBL/GenBank/DDBJ whole genome shotgun (WGS) entry which is preliminary data.</text>
</comment>
<name>A0ABR2JRH6_9EUKA</name>
<dbReference type="InterPro" id="IPR011009">
    <property type="entry name" value="Kinase-like_dom_sf"/>
</dbReference>
<dbReference type="InterPro" id="IPR027417">
    <property type="entry name" value="P-loop_NTPase"/>
</dbReference>
<feature type="transmembrane region" description="Helical" evidence="2">
    <location>
        <begin position="818"/>
        <end position="838"/>
    </location>
</feature>
<feature type="transmembrane region" description="Helical" evidence="2">
    <location>
        <begin position="784"/>
        <end position="806"/>
    </location>
</feature>
<dbReference type="SUPFAM" id="SSF56112">
    <property type="entry name" value="Protein kinase-like (PK-like)"/>
    <property type="match status" value="1"/>
</dbReference>
<feature type="domain" description="Protein kinase" evidence="3">
    <location>
        <begin position="62"/>
        <end position="311"/>
    </location>
</feature>
<organism evidence="4 5">
    <name type="scientific">Tritrichomonas musculus</name>
    <dbReference type="NCBI Taxonomy" id="1915356"/>
    <lineage>
        <taxon>Eukaryota</taxon>
        <taxon>Metamonada</taxon>
        <taxon>Parabasalia</taxon>
        <taxon>Tritrichomonadida</taxon>
        <taxon>Tritrichomonadidae</taxon>
        <taxon>Tritrichomonas</taxon>
    </lineage>
</organism>
<evidence type="ECO:0000259" key="3">
    <source>
        <dbReference type="PROSITE" id="PS50011"/>
    </source>
</evidence>
<dbReference type="EMBL" id="JAPFFF010000010">
    <property type="protein sequence ID" value="KAK8881486.1"/>
    <property type="molecule type" value="Genomic_DNA"/>
</dbReference>
<dbReference type="SUPFAM" id="SSF52540">
    <property type="entry name" value="P-loop containing nucleoside triphosphate hydrolases"/>
    <property type="match status" value="1"/>
</dbReference>
<proteinExistence type="predicted"/>
<dbReference type="PROSITE" id="PS50011">
    <property type="entry name" value="PROTEIN_KINASE_DOM"/>
    <property type="match status" value="1"/>
</dbReference>